<name>A0A2C9WNJ4_MANES</name>
<evidence type="ECO:0000313" key="1">
    <source>
        <dbReference type="EMBL" id="OAY61857.1"/>
    </source>
</evidence>
<dbReference type="AlphaFoldDB" id="A0A2C9WNJ4"/>
<sequence>MAFSSNKDVGIEAFALLEEHCICQKPSRRAPRQTRETINCDQAALKYGGVVIAEYRVKKPPVVPAPPAPPLRYFY</sequence>
<accession>A0A2C9WNJ4</accession>
<gene>
    <name evidence="1" type="ORF">MANES_01G222000</name>
</gene>
<proteinExistence type="predicted"/>
<dbReference type="EMBL" id="CM004387">
    <property type="protein sequence ID" value="OAY61857.1"/>
    <property type="molecule type" value="Genomic_DNA"/>
</dbReference>
<reference evidence="1" key="1">
    <citation type="submission" date="2016-02" db="EMBL/GenBank/DDBJ databases">
        <title>WGS assembly of Manihot esculenta.</title>
        <authorList>
            <person name="Bredeson J.V."/>
            <person name="Prochnik S.E."/>
            <person name="Lyons J.B."/>
            <person name="Schmutz J."/>
            <person name="Grimwood J."/>
            <person name="Vrebalov J."/>
            <person name="Bart R.S."/>
            <person name="Amuge T."/>
            <person name="Ferguson M.E."/>
            <person name="Green R."/>
            <person name="Putnam N."/>
            <person name="Stites J."/>
            <person name="Rounsley S."/>
            <person name="Rokhsar D.S."/>
        </authorList>
    </citation>
    <scope>NUCLEOTIDE SEQUENCE [LARGE SCALE GENOMIC DNA]</scope>
    <source>
        <tissue evidence="1">Leaf</tissue>
    </source>
</reference>
<protein>
    <submittedName>
        <fullName evidence="1">Uncharacterized protein</fullName>
    </submittedName>
</protein>
<organism evidence="1">
    <name type="scientific">Manihot esculenta</name>
    <name type="common">Cassava</name>
    <name type="synonym">Jatropha manihot</name>
    <dbReference type="NCBI Taxonomy" id="3983"/>
    <lineage>
        <taxon>Eukaryota</taxon>
        <taxon>Viridiplantae</taxon>
        <taxon>Streptophyta</taxon>
        <taxon>Embryophyta</taxon>
        <taxon>Tracheophyta</taxon>
        <taxon>Spermatophyta</taxon>
        <taxon>Magnoliopsida</taxon>
        <taxon>eudicotyledons</taxon>
        <taxon>Gunneridae</taxon>
        <taxon>Pentapetalae</taxon>
        <taxon>rosids</taxon>
        <taxon>fabids</taxon>
        <taxon>Malpighiales</taxon>
        <taxon>Euphorbiaceae</taxon>
        <taxon>Crotonoideae</taxon>
        <taxon>Manihoteae</taxon>
        <taxon>Manihot</taxon>
    </lineage>
</organism>